<evidence type="ECO:0000313" key="2">
    <source>
        <dbReference type="EMBL" id="CUH73445.1"/>
    </source>
</evidence>
<dbReference type="Proteomes" id="UP000051086">
    <property type="component" value="Unassembled WGS sequence"/>
</dbReference>
<reference evidence="2 4" key="1">
    <citation type="submission" date="2015-09" db="EMBL/GenBank/DDBJ databases">
        <authorList>
            <consortium name="Swine Surveillance"/>
        </authorList>
    </citation>
    <scope>NUCLEOTIDE SEQUENCE [LARGE SCALE GENOMIC DNA]</scope>
    <source>
        <strain evidence="2 4">5120</strain>
    </source>
</reference>
<dbReference type="AlphaFoldDB" id="A0A0P1FX89"/>
<name>A0A0P1FX89_9RHOB</name>
<keyword evidence="3" id="KW-1185">Reference proteome</keyword>
<reference evidence="1 3" key="2">
    <citation type="submission" date="2015-09" db="EMBL/GenBank/DDBJ databases">
        <authorList>
            <person name="Rodrigo-Torres L."/>
            <person name="Arahal D.R."/>
        </authorList>
    </citation>
    <scope>NUCLEOTIDE SEQUENCE [LARGE SCALE GENOMIC DNA]</scope>
    <source>
        <strain evidence="1 3">CECT 5118</strain>
    </source>
</reference>
<accession>A0A0P1FX89</accession>
<sequence>MTGEEFESYTKGQTFYFAEDGVPYGGEEYLNNRRVRWSFLGGECKEGYWYEDNRRICFVYEDLNGPQCWSFVKGPEGLRATFYGPEPASELYEVLKTDDPLNCPGPEVGV</sequence>
<gene>
    <name evidence="1" type="ORF">TL5118_02575</name>
    <name evidence="2" type="ORF">TL5120_03254</name>
</gene>
<evidence type="ECO:0000313" key="1">
    <source>
        <dbReference type="EMBL" id="CUH68321.1"/>
    </source>
</evidence>
<organism evidence="2 4">
    <name type="scientific">Thalassovita autumnalis</name>
    <dbReference type="NCBI Taxonomy" id="2072972"/>
    <lineage>
        <taxon>Bacteria</taxon>
        <taxon>Pseudomonadati</taxon>
        <taxon>Pseudomonadota</taxon>
        <taxon>Alphaproteobacteria</taxon>
        <taxon>Rhodobacterales</taxon>
        <taxon>Roseobacteraceae</taxon>
        <taxon>Thalassovita</taxon>
    </lineage>
</organism>
<protein>
    <submittedName>
        <fullName evidence="2">Uncharacterized protein</fullName>
    </submittedName>
</protein>
<proteinExistence type="predicted"/>
<evidence type="ECO:0000313" key="3">
    <source>
        <dbReference type="Proteomes" id="UP000051086"/>
    </source>
</evidence>
<dbReference type="EMBL" id="CYSB01000030">
    <property type="protein sequence ID" value="CUH68321.1"/>
    <property type="molecule type" value="Genomic_DNA"/>
</dbReference>
<dbReference type="Proteomes" id="UP000051887">
    <property type="component" value="Unassembled WGS sequence"/>
</dbReference>
<dbReference type="EMBL" id="CYSC01000040">
    <property type="protein sequence ID" value="CUH73445.1"/>
    <property type="molecule type" value="Genomic_DNA"/>
</dbReference>
<evidence type="ECO:0000313" key="4">
    <source>
        <dbReference type="Proteomes" id="UP000051887"/>
    </source>
</evidence>